<protein>
    <recommendedName>
        <fullName evidence="4">PXA domain-containing protein</fullName>
    </recommendedName>
</protein>
<dbReference type="PANTHER" id="PTHR22775">
    <property type="entry name" value="SORTING NEXIN"/>
    <property type="match status" value="1"/>
</dbReference>
<name>A0ABD1EK19_HYPHA</name>
<dbReference type="AlphaFoldDB" id="A0ABD1EK19"/>
<feature type="compositionally biased region" description="Basic residues" evidence="2">
    <location>
        <begin position="350"/>
        <end position="359"/>
    </location>
</feature>
<feature type="region of interest" description="Disordered" evidence="2">
    <location>
        <begin position="556"/>
        <end position="581"/>
    </location>
</feature>
<organism evidence="5 6">
    <name type="scientific">Hypothenemus hampei</name>
    <name type="common">Coffee berry borer</name>
    <dbReference type="NCBI Taxonomy" id="57062"/>
    <lineage>
        <taxon>Eukaryota</taxon>
        <taxon>Metazoa</taxon>
        <taxon>Ecdysozoa</taxon>
        <taxon>Arthropoda</taxon>
        <taxon>Hexapoda</taxon>
        <taxon>Insecta</taxon>
        <taxon>Pterygota</taxon>
        <taxon>Neoptera</taxon>
        <taxon>Endopterygota</taxon>
        <taxon>Coleoptera</taxon>
        <taxon>Polyphaga</taxon>
        <taxon>Cucujiformia</taxon>
        <taxon>Curculionidae</taxon>
        <taxon>Scolytinae</taxon>
        <taxon>Hypothenemus</taxon>
    </lineage>
</organism>
<feature type="compositionally biased region" description="Basic and acidic residues" evidence="2">
    <location>
        <begin position="556"/>
        <end position="568"/>
    </location>
</feature>
<keyword evidence="3" id="KW-1133">Transmembrane helix</keyword>
<proteinExistence type="predicted"/>
<feature type="coiled-coil region" evidence="1">
    <location>
        <begin position="302"/>
        <end position="336"/>
    </location>
</feature>
<accession>A0ABD1EK19</accession>
<sequence>MSVSEPFYSSYKFFLVSLLILTVPISINFFVTFLPVGGLILVVSVLLIWFLSLCVTFVALHKLLQRKDPIPNCVFNKYLKYVGVSHEPALKNGIPIKANAQTIKRLTLDIDKYFISNWYCSISADINFTLESKVFLEEVLIRFMDMVATVNQTSVMHGVLNIFLKHLKEFRRSLKRKEKYNVGIEELYRYSHICSDLNNKTSKSYFLHHLTISLLHRFINSELWNSLPCHILVSLLARKLVCYLLDILSNPEVLNCLILNCLASNEIKNKIQLQNYGRISIEEFFDVIDKVNVQKDENVTANEATKLENRQLIEKAQELQKKVEAAAENFRAQKEIKIQDEINATDSVILRRREKRKKSRNNEKNPVEKSPRTNDPVKIYEPKNAVKTWRDSRDLACVSLGQDPLDALLDTPDSGGKVGPKSVFWEITSKSEEPKHESPPSTTGNLFTEVIHIPSMEGLKTSLSDATERTLHNIKDLQETTMNSALHKIGDFQDEAAGVVEGILDFGRAGFRKGLRLTGLQDNIEIAKPASSSIGLNAKTSTKSMRNQVKKKLEEFKKVDSEGRERTSSAESADAIWINPLQSDSPNEELLTLEKCEDIDQNPSSKLDDLSIPSISTEDASGTNSPDPEYEDTADLASSIAKLRSLLQQRSSESSLSTPALSPMPDDYNVVHKAMEQGSFADIEAALETDGMMTNFYKACTKTASGVLSNTLNTIKTALPISSTDSTYTVELWKFTANTEELDSLVRMIKLLSERKQYCLLDKEIDTAYDALDSVDFFQQTPKLIPNLKFDDELEDFEGKIPMTKAIVDILSELLSDTNSPLIQEPIIKAVLLLFGPVTEDKITAVLNNAMEYLAENLVTIPEKTNSTVLTMDIEEYVKCIEKSTLDFFKYFVGRDNFRTVLKLFISSLQKTRINQDVLLQSFEFIAMKLIQESTLTSPPASA</sequence>
<keyword evidence="1" id="KW-0175">Coiled coil</keyword>
<dbReference type="Pfam" id="PF02194">
    <property type="entry name" value="PXA"/>
    <property type="match status" value="1"/>
</dbReference>
<evidence type="ECO:0000259" key="4">
    <source>
        <dbReference type="Pfam" id="PF02194"/>
    </source>
</evidence>
<feature type="domain" description="PXA" evidence="4">
    <location>
        <begin position="112"/>
        <end position="260"/>
    </location>
</feature>
<keyword evidence="3" id="KW-0812">Transmembrane</keyword>
<feature type="region of interest" description="Disordered" evidence="2">
    <location>
        <begin position="349"/>
        <end position="379"/>
    </location>
</feature>
<dbReference type="PANTHER" id="PTHR22775:SF3">
    <property type="entry name" value="SORTING NEXIN-13"/>
    <property type="match status" value="1"/>
</dbReference>
<evidence type="ECO:0000256" key="3">
    <source>
        <dbReference type="SAM" id="Phobius"/>
    </source>
</evidence>
<comment type="caution">
    <text evidence="5">The sequence shown here is derived from an EMBL/GenBank/DDBJ whole genome shotgun (WGS) entry which is preliminary data.</text>
</comment>
<reference evidence="5 6" key="1">
    <citation type="submission" date="2024-05" db="EMBL/GenBank/DDBJ databases">
        <title>Genetic variation in Jamaican populations of the coffee berry borer (Hypothenemus hampei).</title>
        <authorList>
            <person name="Errbii M."/>
            <person name="Myrie A."/>
        </authorList>
    </citation>
    <scope>NUCLEOTIDE SEQUENCE [LARGE SCALE GENOMIC DNA]</scope>
    <source>
        <strain evidence="5">JA-Hopewell-2020-01-JO</strain>
        <tissue evidence="5">Whole body</tissue>
    </source>
</reference>
<evidence type="ECO:0000313" key="6">
    <source>
        <dbReference type="Proteomes" id="UP001566132"/>
    </source>
</evidence>
<gene>
    <name evidence="5" type="ORF">ABEB36_010528</name>
</gene>
<dbReference type="Proteomes" id="UP001566132">
    <property type="component" value="Unassembled WGS sequence"/>
</dbReference>
<feature type="transmembrane region" description="Helical" evidence="3">
    <location>
        <begin position="12"/>
        <end position="33"/>
    </location>
</feature>
<evidence type="ECO:0000256" key="1">
    <source>
        <dbReference type="SAM" id="Coils"/>
    </source>
</evidence>
<dbReference type="EMBL" id="JBDJPC010000007">
    <property type="protein sequence ID" value="KAL1495045.1"/>
    <property type="molecule type" value="Genomic_DNA"/>
</dbReference>
<dbReference type="InterPro" id="IPR003114">
    <property type="entry name" value="Phox_assoc"/>
</dbReference>
<feature type="transmembrane region" description="Helical" evidence="3">
    <location>
        <begin position="39"/>
        <end position="60"/>
    </location>
</feature>
<keyword evidence="3" id="KW-0472">Membrane</keyword>
<evidence type="ECO:0000313" key="5">
    <source>
        <dbReference type="EMBL" id="KAL1495045.1"/>
    </source>
</evidence>
<evidence type="ECO:0000256" key="2">
    <source>
        <dbReference type="SAM" id="MobiDB-lite"/>
    </source>
</evidence>
<keyword evidence="6" id="KW-1185">Reference proteome</keyword>
<feature type="compositionally biased region" description="Basic and acidic residues" evidence="2">
    <location>
        <begin position="360"/>
        <end position="372"/>
    </location>
</feature>
<feature type="region of interest" description="Disordered" evidence="2">
    <location>
        <begin position="598"/>
        <end position="633"/>
    </location>
</feature>
<feature type="compositionally biased region" description="Polar residues" evidence="2">
    <location>
        <begin position="613"/>
        <end position="626"/>
    </location>
</feature>